<feature type="cross-link" description="Tryptophyl-tyrosyl-methioninium (Tyr-Met) (with Trp-97)" evidence="10">
    <location>
        <begin position="227"/>
        <end position="253"/>
    </location>
</feature>
<feature type="active site" description="Proton acceptor" evidence="10">
    <location>
        <position position="98"/>
    </location>
</feature>
<dbReference type="PANTHER" id="PTHR30555">
    <property type="entry name" value="HYDROPEROXIDASE I, BIFUNCTIONAL CATALASE-PEROXIDASE"/>
    <property type="match status" value="1"/>
</dbReference>
<protein>
    <recommendedName>
        <fullName evidence="10 11">Catalase-peroxidase</fullName>
        <shortName evidence="10">CP</shortName>
        <ecNumber evidence="10 11">1.11.1.21</ecNumber>
    </recommendedName>
    <alternativeName>
        <fullName evidence="10">Peroxidase/catalase</fullName>
    </alternativeName>
</protein>
<evidence type="ECO:0000256" key="1">
    <source>
        <dbReference type="ARBA" id="ARBA00022559"/>
    </source>
</evidence>
<comment type="similarity">
    <text evidence="9 10 11">Belongs to the peroxidase family. Peroxidase/catalase subfamily.</text>
</comment>
<comment type="caution">
    <text evidence="10">Lacks conserved residue(s) required for the propagation of feature annotation.</text>
</comment>
<evidence type="ECO:0000313" key="14">
    <source>
        <dbReference type="Proteomes" id="UP000473008"/>
    </source>
</evidence>
<evidence type="ECO:0000259" key="12">
    <source>
        <dbReference type="PROSITE" id="PS50873"/>
    </source>
</evidence>
<keyword evidence="4 10" id="KW-0560">Oxidoreductase</keyword>
<reference evidence="13 14" key="1">
    <citation type="submission" date="2020-02" db="EMBL/GenBank/DDBJ databases">
        <title>The draft genome of Grimontia sedimenta sp. nov., isolated from benthic sediments near coral reefs south of Kuwait.</title>
        <authorList>
            <person name="Mahmoud H.M."/>
            <person name="Jose L."/>
            <person name="Eapen S."/>
        </authorList>
    </citation>
    <scope>NUCLEOTIDE SEQUENCE [LARGE SCALE GENOMIC DNA]</scope>
    <source>
        <strain evidence="13 14">S25</strain>
    </source>
</reference>
<dbReference type="PRINTS" id="PR00458">
    <property type="entry name" value="PEROXIDASE"/>
</dbReference>
<dbReference type="GO" id="GO:0042744">
    <property type="term" value="P:hydrogen peroxide catabolic process"/>
    <property type="evidence" value="ECO:0007669"/>
    <property type="project" value="UniProtKB-KW"/>
</dbReference>
<comment type="catalytic activity">
    <reaction evidence="8 10 11">
        <text>H2O2 + AH2 = A + 2 H2O</text>
        <dbReference type="Rhea" id="RHEA:30275"/>
        <dbReference type="ChEBI" id="CHEBI:13193"/>
        <dbReference type="ChEBI" id="CHEBI:15377"/>
        <dbReference type="ChEBI" id="CHEBI:16240"/>
        <dbReference type="ChEBI" id="CHEBI:17499"/>
        <dbReference type="EC" id="1.11.1.21"/>
    </reaction>
</comment>
<dbReference type="RefSeq" id="WP_165012179.1">
    <property type="nucleotide sequence ID" value="NZ_JAALDL010000003.1"/>
</dbReference>
<dbReference type="InterPro" id="IPR000763">
    <property type="entry name" value="Catalase_peroxidase"/>
</dbReference>
<gene>
    <name evidence="10 13" type="primary">katG</name>
    <name evidence="13" type="ORF">G5S52_05665</name>
</gene>
<comment type="function">
    <text evidence="10">Bifunctional enzyme with both catalase and broad-spectrum peroxidase activity.</text>
</comment>
<dbReference type="GO" id="GO:0046872">
    <property type="term" value="F:metal ion binding"/>
    <property type="evidence" value="ECO:0007669"/>
    <property type="project" value="UniProtKB-KW"/>
</dbReference>
<dbReference type="FunFam" id="1.10.520.10:FF:000002">
    <property type="entry name" value="Catalase-peroxidase"/>
    <property type="match status" value="1"/>
</dbReference>
<evidence type="ECO:0000256" key="3">
    <source>
        <dbReference type="ARBA" id="ARBA00022723"/>
    </source>
</evidence>
<dbReference type="GO" id="GO:0020037">
    <property type="term" value="F:heme binding"/>
    <property type="evidence" value="ECO:0007669"/>
    <property type="project" value="InterPro"/>
</dbReference>
<evidence type="ECO:0000256" key="6">
    <source>
        <dbReference type="ARBA" id="ARBA00023324"/>
    </source>
</evidence>
<evidence type="ECO:0000256" key="10">
    <source>
        <dbReference type="HAMAP-Rule" id="MF_01961"/>
    </source>
</evidence>
<dbReference type="HAMAP" id="MF_01961">
    <property type="entry name" value="Catal_peroxid"/>
    <property type="match status" value="1"/>
</dbReference>
<feature type="binding site" description="axial binding residue" evidence="10">
    <location>
        <position position="268"/>
    </location>
    <ligand>
        <name>heme b</name>
        <dbReference type="ChEBI" id="CHEBI:60344"/>
    </ligand>
    <ligandPart>
        <name>Fe</name>
        <dbReference type="ChEBI" id="CHEBI:18248"/>
    </ligandPart>
</feature>
<keyword evidence="14" id="KW-1185">Reference proteome</keyword>
<dbReference type="Proteomes" id="UP000473008">
    <property type="component" value="Unassembled WGS sequence"/>
</dbReference>
<dbReference type="CDD" id="cd08200">
    <property type="entry name" value="catalase_peroxidase_2"/>
    <property type="match status" value="1"/>
</dbReference>
<name>A0A6M1RAP0_9GAMM</name>
<dbReference type="PROSITE" id="PS50873">
    <property type="entry name" value="PEROXIDASE_4"/>
    <property type="match status" value="1"/>
</dbReference>
<dbReference type="NCBIfam" id="TIGR00198">
    <property type="entry name" value="cat_per_HPI"/>
    <property type="match status" value="1"/>
</dbReference>
<dbReference type="GO" id="GO:0004096">
    <property type="term" value="F:catalase activity"/>
    <property type="evidence" value="ECO:0007669"/>
    <property type="project" value="UniProtKB-UniRule"/>
</dbReference>
<dbReference type="AlphaFoldDB" id="A0A6M1RAP0"/>
<accession>A0A6M1RAP0</accession>
<dbReference type="CDD" id="cd00649">
    <property type="entry name" value="catalase_peroxidase_1"/>
    <property type="match status" value="1"/>
</dbReference>
<dbReference type="GO" id="GO:0070301">
    <property type="term" value="P:cellular response to hydrogen peroxide"/>
    <property type="evidence" value="ECO:0007669"/>
    <property type="project" value="TreeGrafter"/>
</dbReference>
<keyword evidence="1 10" id="KW-0575">Peroxidase</keyword>
<dbReference type="InterPro" id="IPR019794">
    <property type="entry name" value="Peroxidases_AS"/>
</dbReference>
<dbReference type="PANTHER" id="PTHR30555:SF6">
    <property type="entry name" value="CATALASE-PEROXIDASE"/>
    <property type="match status" value="1"/>
</dbReference>
<comment type="caution">
    <text evidence="13">The sequence shown here is derived from an EMBL/GenBank/DDBJ whole genome shotgun (WGS) entry which is preliminary data.</text>
</comment>
<evidence type="ECO:0000256" key="7">
    <source>
        <dbReference type="ARBA" id="ARBA00049145"/>
    </source>
</evidence>
<proteinExistence type="inferred from homology"/>
<comment type="cofactor">
    <cofactor evidence="10">
        <name>heme b</name>
        <dbReference type="ChEBI" id="CHEBI:60344"/>
    </cofactor>
    <text evidence="10">Binds 1 heme b (iron(II)-protoporphyrin IX) group per dimer.</text>
</comment>
<evidence type="ECO:0000256" key="11">
    <source>
        <dbReference type="RuleBase" id="RU003451"/>
    </source>
</evidence>
<feature type="domain" description="Plant heme peroxidase family profile" evidence="12">
    <location>
        <begin position="186"/>
        <end position="454"/>
    </location>
</feature>
<keyword evidence="3 10" id="KW-0479">Metal-binding</keyword>
<dbReference type="SUPFAM" id="SSF48113">
    <property type="entry name" value="Heme-dependent peroxidases"/>
    <property type="match status" value="2"/>
</dbReference>
<sequence>MENKHNTSGKCPVVHGAMTSTGTSNVAWWPKALNLDILHQHDNKSNPLGEDFDYREALKTLDVEALKADLKALMTESQEWWPADWGHYGGLMIRMAWHSAGSYRIGDGRGGASTGNQRFAPLNSWPDNANLDKARRLLWPIKQKYGNKISWGDLMILAGNMAYESMGLKTFGFAFGREDIWHPEKDIYWGSEQEWLAPSGGENGRYAAEGERDLENPLAAVMMGLIYVNPEGVDGNPDPLKTAQDMRVTFARMGMDDEETVALTAGGHTVGKAHGNGDAANLGPAPEGADIHEQGLGWQNHTTRSVGRDTVTSGIEGAWTTNPTQWDNGFFDMLLKHEWELTKSPAGAWQWKPVDIKEEDKPVDVEDPSIRHNPLMTDADMALKIDPDYLKISEKFHADPAYFSEVFARAWFKLTHRDLGPKSRYVGPDVPAEDLIWQDPIPAGKADYDVAAVKARIAESGLSISEMVSTAWDSARTFRGSDKRGGANGARIRLAPQKDWQGNEPERLAKVLSVLEPIADEFGISVADVIVLAGNLGVEQAAKAAGFELEVPFAAGRGDATAEQTDVESFAVLEPLADGFRNWQKQHYAVAPEEMLLDRAQLLGLTAPEMTVLLGGMRVLGTNHGDSAHGVFTDRVGTLSNDFFVTLTDMNYAWKPTGRNSYDIVSRKSGEVKYTASRVDLVFGSNSILRAYAEIYAQDDSKEKFVKDFVAVWTKVMNADRFDIA</sequence>
<keyword evidence="6 10" id="KW-0376">Hydrogen peroxide</keyword>
<dbReference type="NCBIfam" id="NF011635">
    <property type="entry name" value="PRK15061.1"/>
    <property type="match status" value="1"/>
</dbReference>
<evidence type="ECO:0000256" key="9">
    <source>
        <dbReference type="ARBA" id="ARBA00060838"/>
    </source>
</evidence>
<comment type="catalytic activity">
    <reaction evidence="7 10 11">
        <text>2 H2O2 = O2 + 2 H2O</text>
        <dbReference type="Rhea" id="RHEA:20309"/>
        <dbReference type="ChEBI" id="CHEBI:15377"/>
        <dbReference type="ChEBI" id="CHEBI:15379"/>
        <dbReference type="ChEBI" id="CHEBI:16240"/>
        <dbReference type="EC" id="1.11.1.21"/>
    </reaction>
</comment>
<comment type="subunit">
    <text evidence="10">Homodimer or homotetramer.</text>
</comment>
<evidence type="ECO:0000256" key="2">
    <source>
        <dbReference type="ARBA" id="ARBA00022617"/>
    </source>
</evidence>
<organism evidence="13 14">
    <name type="scientific">Grimontia sedimenti</name>
    <dbReference type="NCBI Taxonomy" id="2711294"/>
    <lineage>
        <taxon>Bacteria</taxon>
        <taxon>Pseudomonadati</taxon>
        <taxon>Pseudomonadota</taxon>
        <taxon>Gammaproteobacteria</taxon>
        <taxon>Vibrionales</taxon>
        <taxon>Vibrionaceae</taxon>
        <taxon>Grimontia</taxon>
    </lineage>
</organism>
<keyword evidence="5 10" id="KW-0408">Iron</keyword>
<keyword evidence="2 10" id="KW-0349">Heme</keyword>
<dbReference type="EMBL" id="JAALDL010000003">
    <property type="protein sequence ID" value="NGN97160.1"/>
    <property type="molecule type" value="Genomic_DNA"/>
</dbReference>
<dbReference type="PRINTS" id="PR00460">
    <property type="entry name" value="BPEROXIDASE"/>
</dbReference>
<dbReference type="InterPro" id="IPR010255">
    <property type="entry name" value="Haem_peroxidase_sf"/>
</dbReference>
<dbReference type="Pfam" id="PF00141">
    <property type="entry name" value="peroxidase"/>
    <property type="match status" value="2"/>
</dbReference>
<dbReference type="Gene3D" id="1.10.520.10">
    <property type="match status" value="2"/>
</dbReference>
<feature type="site" description="Transition state stabilizer" evidence="10">
    <location>
        <position position="94"/>
    </location>
</feature>
<evidence type="ECO:0000313" key="13">
    <source>
        <dbReference type="EMBL" id="NGN97160.1"/>
    </source>
</evidence>
<dbReference type="FunFam" id="1.10.420.10:FF:000004">
    <property type="entry name" value="Catalase-peroxidase"/>
    <property type="match status" value="1"/>
</dbReference>
<dbReference type="GO" id="GO:0005829">
    <property type="term" value="C:cytosol"/>
    <property type="evidence" value="ECO:0007669"/>
    <property type="project" value="TreeGrafter"/>
</dbReference>
<evidence type="ECO:0000256" key="8">
    <source>
        <dbReference type="ARBA" id="ARBA00051651"/>
    </source>
</evidence>
<dbReference type="EC" id="1.11.1.21" evidence="10 11"/>
<evidence type="ECO:0000256" key="5">
    <source>
        <dbReference type="ARBA" id="ARBA00023004"/>
    </source>
</evidence>
<comment type="PTM">
    <text evidence="10">Formation of the three residue Trp-Tyr-Met cross-link is important for the catalase, but not the peroxidase activity of the enzyme.</text>
</comment>
<dbReference type="InterPro" id="IPR002016">
    <property type="entry name" value="Haem_peroxidase"/>
</dbReference>
<dbReference type="Gene3D" id="1.10.420.10">
    <property type="entry name" value="Peroxidase, domain 2"/>
    <property type="match status" value="2"/>
</dbReference>
<evidence type="ECO:0000256" key="4">
    <source>
        <dbReference type="ARBA" id="ARBA00023002"/>
    </source>
</evidence>
<dbReference type="PROSITE" id="PS00436">
    <property type="entry name" value="PEROXIDASE_2"/>
    <property type="match status" value="1"/>
</dbReference>